<name>A0A4Z2FW28_9TELE</name>
<dbReference type="EMBL" id="SRLO01000866">
    <property type="protein sequence ID" value="TNN45110.1"/>
    <property type="molecule type" value="Genomic_DNA"/>
</dbReference>
<evidence type="ECO:0000313" key="3">
    <source>
        <dbReference type="Proteomes" id="UP000314294"/>
    </source>
</evidence>
<feature type="region of interest" description="Disordered" evidence="1">
    <location>
        <begin position="34"/>
        <end position="59"/>
    </location>
</feature>
<reference evidence="2 3" key="1">
    <citation type="submission" date="2019-03" db="EMBL/GenBank/DDBJ databases">
        <title>First draft genome of Liparis tanakae, snailfish: a comprehensive survey of snailfish specific genes.</title>
        <authorList>
            <person name="Kim W."/>
            <person name="Song I."/>
            <person name="Jeong J.-H."/>
            <person name="Kim D."/>
            <person name="Kim S."/>
            <person name="Ryu S."/>
            <person name="Song J.Y."/>
            <person name="Lee S.K."/>
        </authorList>
    </citation>
    <scope>NUCLEOTIDE SEQUENCE [LARGE SCALE GENOMIC DNA]</scope>
    <source>
        <tissue evidence="2">Muscle</tissue>
    </source>
</reference>
<protein>
    <submittedName>
        <fullName evidence="2">Uncharacterized protein</fullName>
    </submittedName>
</protein>
<feature type="compositionally biased region" description="Basic and acidic residues" evidence="1">
    <location>
        <begin position="45"/>
        <end position="59"/>
    </location>
</feature>
<gene>
    <name evidence="2" type="ORF">EYF80_044692</name>
</gene>
<comment type="caution">
    <text evidence="2">The sequence shown here is derived from an EMBL/GenBank/DDBJ whole genome shotgun (WGS) entry which is preliminary data.</text>
</comment>
<keyword evidence="3" id="KW-1185">Reference proteome</keyword>
<organism evidence="2 3">
    <name type="scientific">Liparis tanakae</name>
    <name type="common">Tanaka's snailfish</name>
    <dbReference type="NCBI Taxonomy" id="230148"/>
    <lineage>
        <taxon>Eukaryota</taxon>
        <taxon>Metazoa</taxon>
        <taxon>Chordata</taxon>
        <taxon>Craniata</taxon>
        <taxon>Vertebrata</taxon>
        <taxon>Euteleostomi</taxon>
        <taxon>Actinopterygii</taxon>
        <taxon>Neopterygii</taxon>
        <taxon>Teleostei</taxon>
        <taxon>Neoteleostei</taxon>
        <taxon>Acanthomorphata</taxon>
        <taxon>Eupercaria</taxon>
        <taxon>Perciformes</taxon>
        <taxon>Cottioidei</taxon>
        <taxon>Cottales</taxon>
        <taxon>Liparidae</taxon>
        <taxon>Liparis</taxon>
    </lineage>
</organism>
<proteinExistence type="predicted"/>
<evidence type="ECO:0000256" key="1">
    <source>
        <dbReference type="SAM" id="MobiDB-lite"/>
    </source>
</evidence>
<evidence type="ECO:0000313" key="2">
    <source>
        <dbReference type="EMBL" id="TNN45110.1"/>
    </source>
</evidence>
<sequence>MDIYMQPVFSPSMEVDARFLLCVAHRKKVLEPEGSVLEPEGSVLTDRRAAERRTAPHGQ</sequence>
<dbReference type="AlphaFoldDB" id="A0A4Z2FW28"/>
<dbReference type="Proteomes" id="UP000314294">
    <property type="component" value="Unassembled WGS sequence"/>
</dbReference>
<accession>A0A4Z2FW28</accession>